<dbReference type="InterPro" id="IPR029071">
    <property type="entry name" value="Ubiquitin-like_domsf"/>
</dbReference>
<dbReference type="Pfam" id="PF00240">
    <property type="entry name" value="ubiquitin"/>
    <property type="match status" value="1"/>
</dbReference>
<dbReference type="InterPro" id="IPR019956">
    <property type="entry name" value="Ubiquitin_dom"/>
</dbReference>
<dbReference type="SUPFAM" id="SSF54236">
    <property type="entry name" value="Ubiquitin-like"/>
    <property type="match status" value="1"/>
</dbReference>
<dbReference type="Gene3D" id="3.10.20.90">
    <property type="entry name" value="Phosphatidylinositol 3-kinase Catalytic Subunit, Chain A, domain 1"/>
    <property type="match status" value="1"/>
</dbReference>
<dbReference type="PANTHER" id="PTHR10666">
    <property type="entry name" value="UBIQUITIN"/>
    <property type="match status" value="1"/>
</dbReference>
<dbReference type="InterPro" id="IPR050158">
    <property type="entry name" value="Ubiquitin_ubiquitin-like"/>
</dbReference>
<evidence type="ECO:0000313" key="2">
    <source>
        <dbReference type="EMBL" id="GMH54543.1"/>
    </source>
</evidence>
<proteinExistence type="predicted"/>
<comment type="caution">
    <text evidence="2">The sequence shown here is derived from an EMBL/GenBank/DDBJ whole genome shotgun (WGS) entry which is preliminary data.</text>
</comment>
<dbReference type="PRINTS" id="PR00348">
    <property type="entry name" value="UBIQUITIN"/>
</dbReference>
<dbReference type="SMART" id="SM00213">
    <property type="entry name" value="UBQ"/>
    <property type="match status" value="1"/>
</dbReference>
<organism evidence="2 3">
    <name type="scientific">Triparma laevis f. inornata</name>
    <dbReference type="NCBI Taxonomy" id="1714386"/>
    <lineage>
        <taxon>Eukaryota</taxon>
        <taxon>Sar</taxon>
        <taxon>Stramenopiles</taxon>
        <taxon>Ochrophyta</taxon>
        <taxon>Bolidophyceae</taxon>
        <taxon>Parmales</taxon>
        <taxon>Triparmaceae</taxon>
        <taxon>Triparma</taxon>
    </lineage>
</organism>
<dbReference type="Proteomes" id="UP001162640">
    <property type="component" value="Unassembled WGS sequence"/>
</dbReference>
<dbReference type="PROSITE" id="PS50053">
    <property type="entry name" value="UBIQUITIN_2"/>
    <property type="match status" value="1"/>
</dbReference>
<protein>
    <recommendedName>
        <fullName evidence="1">Ubiquitin-like domain-containing protein</fullName>
    </recommendedName>
</protein>
<dbReference type="AlphaFoldDB" id="A0A9W7DTJ8"/>
<sequence length="91" mass="10137">MDKAPDSDSGDCVFKSRLGRNCFVGVQAYNFEPENTVLQVKQSLQEKEGIQVDQIRLIYSGKQLADDRQLDTYNITAGGTVHMVLQLRGGM</sequence>
<feature type="domain" description="Ubiquitin-like" evidence="1">
    <location>
        <begin position="29"/>
        <end position="90"/>
    </location>
</feature>
<accession>A0A9W7DTJ8</accession>
<dbReference type="EMBL" id="BLQM01000039">
    <property type="protein sequence ID" value="GMH54543.1"/>
    <property type="molecule type" value="Genomic_DNA"/>
</dbReference>
<evidence type="ECO:0000313" key="3">
    <source>
        <dbReference type="Proteomes" id="UP001162640"/>
    </source>
</evidence>
<reference evidence="3" key="1">
    <citation type="journal article" date="2023" name="Commun. Biol.">
        <title>Genome analysis of Parmales, the sister group of diatoms, reveals the evolutionary specialization of diatoms from phago-mixotrophs to photoautotrophs.</title>
        <authorList>
            <person name="Ban H."/>
            <person name="Sato S."/>
            <person name="Yoshikawa S."/>
            <person name="Yamada K."/>
            <person name="Nakamura Y."/>
            <person name="Ichinomiya M."/>
            <person name="Sato N."/>
            <person name="Blanc-Mathieu R."/>
            <person name="Endo H."/>
            <person name="Kuwata A."/>
            <person name="Ogata H."/>
        </authorList>
    </citation>
    <scope>NUCLEOTIDE SEQUENCE [LARGE SCALE GENOMIC DNA]</scope>
</reference>
<gene>
    <name evidence="2" type="ORF">TL16_g01695</name>
</gene>
<name>A0A9W7DTJ8_9STRA</name>
<dbReference type="InterPro" id="IPR000626">
    <property type="entry name" value="Ubiquitin-like_dom"/>
</dbReference>
<evidence type="ECO:0000259" key="1">
    <source>
        <dbReference type="PROSITE" id="PS50053"/>
    </source>
</evidence>